<reference evidence="1 2" key="1">
    <citation type="journal article" date="2021" name="Genome Biol. Evol.">
        <title>The evolution of interdependence in a four-way mealybug symbiosis.</title>
        <authorList>
            <person name="Garber A.I."/>
            <person name="Kupper M."/>
            <person name="Laetsch D.R."/>
            <person name="Weldon S.R."/>
            <person name="Ladinsky M.S."/>
            <person name="Bjorkman P.J."/>
            <person name="McCutcheon J.P."/>
        </authorList>
    </citation>
    <scope>NUCLEOTIDE SEQUENCE [LARGE SCALE GENOMIC DNA]</scope>
    <source>
        <strain evidence="1">SOD</strain>
    </source>
</reference>
<keyword evidence="2" id="KW-1185">Reference proteome</keyword>
<dbReference type="EMBL" id="JAFJYC010000001">
    <property type="protein sequence ID" value="MBT9431060.1"/>
    <property type="molecule type" value="Genomic_DNA"/>
</dbReference>
<evidence type="ECO:0000313" key="2">
    <source>
        <dbReference type="Proteomes" id="UP000811282"/>
    </source>
</evidence>
<organism evidence="1 2">
    <name type="scientific">Candidatus Sodalis endolongispinus</name>
    <dbReference type="NCBI Taxonomy" id="2812662"/>
    <lineage>
        <taxon>Bacteria</taxon>
        <taxon>Pseudomonadati</taxon>
        <taxon>Pseudomonadota</taxon>
        <taxon>Gammaproteobacteria</taxon>
        <taxon>Enterobacterales</taxon>
        <taxon>Bruguierivoracaceae</taxon>
        <taxon>Sodalis</taxon>
    </lineage>
</organism>
<evidence type="ECO:0000313" key="1">
    <source>
        <dbReference type="EMBL" id="MBT9431060.1"/>
    </source>
</evidence>
<gene>
    <name evidence="1" type="ORF">JZM24_00710</name>
</gene>
<evidence type="ECO:0008006" key="3">
    <source>
        <dbReference type="Google" id="ProtNLM"/>
    </source>
</evidence>
<comment type="caution">
    <text evidence="1">The sequence shown here is derived from an EMBL/GenBank/DDBJ whole genome shotgun (WGS) entry which is preliminary data.</text>
</comment>
<proteinExistence type="predicted"/>
<dbReference type="Proteomes" id="UP000811282">
    <property type="component" value="Unassembled WGS sequence"/>
</dbReference>
<protein>
    <recommendedName>
        <fullName evidence="3">Transposase</fullName>
    </recommendedName>
</protein>
<name>A0ABS5Y7S5_9GAMM</name>
<accession>A0ABS5Y7S5</accession>
<sequence>MLRRNGLAYRDDTGLKVLHGVLMRILCRSGYLVEQRDRLLIVGKLCTRGVTLGDHRLIRLL</sequence>